<gene>
    <name evidence="8" type="ORF">M407DRAFT_81488</name>
</gene>
<dbReference type="CDD" id="cd01390">
    <property type="entry name" value="HMG-box_NHP6-like"/>
    <property type="match status" value="1"/>
</dbReference>
<dbReference type="Proteomes" id="UP000054248">
    <property type="component" value="Unassembled WGS sequence"/>
</dbReference>
<accession>A0A0C3KGA0</accession>
<dbReference type="PRINTS" id="PR00886">
    <property type="entry name" value="HIGHMOBLTY12"/>
</dbReference>
<feature type="region of interest" description="Disordered" evidence="6">
    <location>
        <begin position="1"/>
        <end position="29"/>
    </location>
</feature>
<keyword evidence="1 5" id="KW-0238">DNA-binding</keyword>
<reference evidence="8 9" key="1">
    <citation type="submission" date="2014-04" db="EMBL/GenBank/DDBJ databases">
        <authorList>
            <consortium name="DOE Joint Genome Institute"/>
            <person name="Kuo A."/>
            <person name="Girlanda M."/>
            <person name="Perotto S."/>
            <person name="Kohler A."/>
            <person name="Nagy L.G."/>
            <person name="Floudas D."/>
            <person name="Copeland A."/>
            <person name="Barry K.W."/>
            <person name="Cichocki N."/>
            <person name="Veneault-Fourrey C."/>
            <person name="LaButti K."/>
            <person name="Lindquist E.A."/>
            <person name="Lipzen A."/>
            <person name="Lundell T."/>
            <person name="Morin E."/>
            <person name="Murat C."/>
            <person name="Sun H."/>
            <person name="Tunlid A."/>
            <person name="Henrissat B."/>
            <person name="Grigoriev I.V."/>
            <person name="Hibbett D.S."/>
            <person name="Martin F."/>
            <person name="Nordberg H.P."/>
            <person name="Cantor M.N."/>
            <person name="Hua S.X."/>
        </authorList>
    </citation>
    <scope>NUCLEOTIDE SEQUENCE [LARGE SCALE GENOMIC DNA]</scope>
    <source>
        <strain evidence="8 9">MUT 4182</strain>
    </source>
</reference>
<dbReference type="PANTHER" id="PTHR48112:SF22">
    <property type="entry name" value="MITOCHONDRIAL TRANSCRIPTION FACTOR A, ISOFORM B"/>
    <property type="match status" value="1"/>
</dbReference>
<comment type="subunit">
    <text evidence="4">Weakly associates with the stable SPT16-POB3 heterodimer to form the FACT complex.</text>
</comment>
<dbReference type="Pfam" id="PF00505">
    <property type="entry name" value="HMG_box"/>
    <property type="match status" value="1"/>
</dbReference>
<organism evidence="8 9">
    <name type="scientific">Tulasnella calospora MUT 4182</name>
    <dbReference type="NCBI Taxonomy" id="1051891"/>
    <lineage>
        <taxon>Eukaryota</taxon>
        <taxon>Fungi</taxon>
        <taxon>Dikarya</taxon>
        <taxon>Basidiomycota</taxon>
        <taxon>Agaricomycotina</taxon>
        <taxon>Agaricomycetes</taxon>
        <taxon>Cantharellales</taxon>
        <taxon>Tulasnellaceae</taxon>
        <taxon>Tulasnella</taxon>
    </lineage>
</organism>
<comment type="similarity">
    <text evidence="3">Belongs to the NHP6 family.</text>
</comment>
<evidence type="ECO:0000256" key="2">
    <source>
        <dbReference type="ARBA" id="ARBA00023242"/>
    </source>
</evidence>
<proteinExistence type="inferred from homology"/>
<feature type="non-terminal residue" evidence="8">
    <location>
        <position position="1"/>
    </location>
</feature>
<dbReference type="EMBL" id="KN823172">
    <property type="protein sequence ID" value="KIO20508.1"/>
    <property type="molecule type" value="Genomic_DNA"/>
</dbReference>
<dbReference type="GO" id="GO:0003677">
    <property type="term" value="F:DNA binding"/>
    <property type="evidence" value="ECO:0007669"/>
    <property type="project" value="UniProtKB-UniRule"/>
</dbReference>
<dbReference type="STRING" id="1051891.A0A0C3KGA0"/>
<dbReference type="HOGENOM" id="CLU_082854_10_0_1"/>
<sequence>QRKAVEKTEAAAKPKRGGKAAAKDKTGPKRPLSAFMYFCKDWRDRVKAENPEASFGEVGKLLGAKWKELDEEEKTNYIEQAAKDKARYEGEKESAETVRVNASTYY</sequence>
<evidence type="ECO:0000313" key="8">
    <source>
        <dbReference type="EMBL" id="KIO20508.1"/>
    </source>
</evidence>
<dbReference type="SMART" id="SM00398">
    <property type="entry name" value="HMG"/>
    <property type="match status" value="1"/>
</dbReference>
<evidence type="ECO:0000256" key="6">
    <source>
        <dbReference type="SAM" id="MobiDB-lite"/>
    </source>
</evidence>
<evidence type="ECO:0000256" key="4">
    <source>
        <dbReference type="ARBA" id="ARBA00064996"/>
    </source>
</evidence>
<keyword evidence="2 5" id="KW-0539">Nucleus</keyword>
<dbReference type="InterPro" id="IPR050342">
    <property type="entry name" value="HMGB"/>
</dbReference>
<dbReference type="OrthoDB" id="1919336at2759"/>
<dbReference type="Gene3D" id="1.10.30.10">
    <property type="entry name" value="High mobility group box domain"/>
    <property type="match status" value="1"/>
</dbReference>
<dbReference type="InterPro" id="IPR009071">
    <property type="entry name" value="HMG_box_dom"/>
</dbReference>
<dbReference type="PROSITE" id="PS50118">
    <property type="entry name" value="HMG_BOX_2"/>
    <property type="match status" value="1"/>
</dbReference>
<feature type="compositionally biased region" description="Basic and acidic residues" evidence="6">
    <location>
        <begin position="1"/>
        <end position="12"/>
    </location>
</feature>
<reference evidence="9" key="2">
    <citation type="submission" date="2015-01" db="EMBL/GenBank/DDBJ databases">
        <title>Evolutionary Origins and Diversification of the Mycorrhizal Mutualists.</title>
        <authorList>
            <consortium name="DOE Joint Genome Institute"/>
            <consortium name="Mycorrhizal Genomics Consortium"/>
            <person name="Kohler A."/>
            <person name="Kuo A."/>
            <person name="Nagy L.G."/>
            <person name="Floudas D."/>
            <person name="Copeland A."/>
            <person name="Barry K.W."/>
            <person name="Cichocki N."/>
            <person name="Veneault-Fourrey C."/>
            <person name="LaButti K."/>
            <person name="Lindquist E.A."/>
            <person name="Lipzen A."/>
            <person name="Lundell T."/>
            <person name="Morin E."/>
            <person name="Murat C."/>
            <person name="Riley R."/>
            <person name="Ohm R."/>
            <person name="Sun H."/>
            <person name="Tunlid A."/>
            <person name="Henrissat B."/>
            <person name="Grigoriev I.V."/>
            <person name="Hibbett D.S."/>
            <person name="Martin F."/>
        </authorList>
    </citation>
    <scope>NUCLEOTIDE SEQUENCE [LARGE SCALE GENOMIC DNA]</scope>
    <source>
        <strain evidence="9">MUT 4182</strain>
    </source>
</reference>
<evidence type="ECO:0000256" key="3">
    <source>
        <dbReference type="ARBA" id="ARBA00043963"/>
    </source>
</evidence>
<evidence type="ECO:0000256" key="5">
    <source>
        <dbReference type="PROSITE-ProRule" id="PRU00267"/>
    </source>
</evidence>
<dbReference type="FunFam" id="1.10.30.10:FF:000016">
    <property type="entry name" value="FACT complex subunit SSRP1"/>
    <property type="match status" value="1"/>
</dbReference>
<evidence type="ECO:0000313" key="9">
    <source>
        <dbReference type="Proteomes" id="UP000054248"/>
    </source>
</evidence>
<feature type="DNA-binding region" description="HMG box" evidence="5">
    <location>
        <begin position="28"/>
        <end position="96"/>
    </location>
</feature>
<protein>
    <recommendedName>
        <fullName evidence="7">HMG box domain-containing protein</fullName>
    </recommendedName>
</protein>
<evidence type="ECO:0000259" key="7">
    <source>
        <dbReference type="PROSITE" id="PS50118"/>
    </source>
</evidence>
<dbReference type="InterPro" id="IPR036910">
    <property type="entry name" value="HMG_box_dom_sf"/>
</dbReference>
<dbReference type="SUPFAM" id="SSF47095">
    <property type="entry name" value="HMG-box"/>
    <property type="match status" value="1"/>
</dbReference>
<evidence type="ECO:0000256" key="1">
    <source>
        <dbReference type="ARBA" id="ARBA00023125"/>
    </source>
</evidence>
<dbReference type="AlphaFoldDB" id="A0A0C3KGA0"/>
<feature type="domain" description="HMG box" evidence="7">
    <location>
        <begin position="28"/>
        <end position="96"/>
    </location>
</feature>
<dbReference type="GO" id="GO:0005634">
    <property type="term" value="C:nucleus"/>
    <property type="evidence" value="ECO:0007669"/>
    <property type="project" value="UniProtKB-UniRule"/>
</dbReference>
<name>A0A0C3KGA0_9AGAM</name>
<dbReference type="PANTHER" id="PTHR48112">
    <property type="entry name" value="HIGH MOBILITY GROUP PROTEIN DSP1"/>
    <property type="match status" value="1"/>
</dbReference>
<keyword evidence="9" id="KW-1185">Reference proteome</keyword>